<comment type="caution">
    <text evidence="2">The sequence shown here is derived from an EMBL/GenBank/DDBJ whole genome shotgun (WGS) entry which is preliminary data.</text>
</comment>
<proteinExistence type="predicted"/>
<dbReference type="AlphaFoldDB" id="V4T943"/>
<gene>
    <name evidence="2" type="ORF">N177_3121</name>
</gene>
<dbReference type="EMBL" id="AWXZ01000039">
    <property type="protein sequence ID" value="ESR23053.1"/>
    <property type="molecule type" value="Genomic_DNA"/>
</dbReference>
<keyword evidence="3" id="KW-1185">Reference proteome</keyword>
<accession>V4T943</accession>
<feature type="region of interest" description="Disordered" evidence="1">
    <location>
        <begin position="1"/>
        <end position="83"/>
    </location>
</feature>
<feature type="compositionally biased region" description="Basic residues" evidence="1">
    <location>
        <begin position="21"/>
        <end position="30"/>
    </location>
</feature>
<protein>
    <submittedName>
        <fullName evidence="2">Uncharacterized protein</fullName>
    </submittedName>
</protein>
<evidence type="ECO:0000313" key="3">
    <source>
        <dbReference type="Proteomes" id="UP000017819"/>
    </source>
</evidence>
<evidence type="ECO:0000256" key="1">
    <source>
        <dbReference type="SAM" id="MobiDB-lite"/>
    </source>
</evidence>
<reference evidence="2 3" key="1">
    <citation type="journal article" date="2014" name="Genome Announc.">
        <title>Draft Genome Sequence of Lutibaculum baratangense Strain AMV1T, Isolated from a Mud Volcano in Andamans, India.</title>
        <authorList>
            <person name="Singh A."/>
            <person name="Sreenivas A."/>
            <person name="Sathyanarayana Reddy G."/>
            <person name="Pinnaka A.K."/>
            <person name="Shivaji S."/>
        </authorList>
    </citation>
    <scope>NUCLEOTIDE SEQUENCE [LARGE SCALE GENOMIC DNA]</scope>
    <source>
        <strain evidence="2 3">AMV1</strain>
    </source>
</reference>
<dbReference type="Proteomes" id="UP000017819">
    <property type="component" value="Unassembled WGS sequence"/>
</dbReference>
<name>V4T943_9HYPH</name>
<organism evidence="2 3">
    <name type="scientific">Lutibaculum baratangense AMV1</name>
    <dbReference type="NCBI Taxonomy" id="631454"/>
    <lineage>
        <taxon>Bacteria</taxon>
        <taxon>Pseudomonadati</taxon>
        <taxon>Pseudomonadota</taxon>
        <taxon>Alphaproteobacteria</taxon>
        <taxon>Hyphomicrobiales</taxon>
        <taxon>Tepidamorphaceae</taxon>
        <taxon>Lutibaculum</taxon>
    </lineage>
</organism>
<sequence length="83" mass="8589">MAHPGPAGVAGPEVSLITQAFRRRSGRRGALRASHRDNEEPARDAEQETQGSPRGAKEEPAPGSSPGAPRGTPAPIAESARRG</sequence>
<feature type="compositionally biased region" description="Low complexity" evidence="1">
    <location>
        <begin position="61"/>
        <end position="75"/>
    </location>
</feature>
<dbReference type="STRING" id="631454.N177_3121"/>
<feature type="compositionally biased region" description="Basic and acidic residues" evidence="1">
    <location>
        <begin position="34"/>
        <end position="46"/>
    </location>
</feature>
<evidence type="ECO:0000313" key="2">
    <source>
        <dbReference type="EMBL" id="ESR23053.1"/>
    </source>
</evidence>